<sequence length="305" mass="33883">MKILVTGGCGFIGSHIVDAYINHGHDVAIIDNLSTGDIKNRNPQARFYQEDICSKDIEGIFAEEKFDTINHHAAQINVRTSVEDPLFDAHVNIIGSINLLTLAAKYGVKKFIFASSGGAIYGEPRTFPITEEFAAMPASPYGISKMTIEHYTKLFARLYDIDYFIFRYSNVYGPRQIAKSEAGVISIFIQKILNSGTCVIFGDGTQTRDYVYVSDVVAANVAALNHASQTLNIGTGKETSVNDLIHMLERVTKQKVAYEHGPERPGEVSRNVVDCSHARATIDWQPQVTLEQGMQETFDYFKKIS</sequence>
<dbReference type="Pfam" id="PF01370">
    <property type="entry name" value="Epimerase"/>
    <property type="match status" value="1"/>
</dbReference>
<comment type="caution">
    <text evidence="3">The sequence shown here is derived from an EMBL/GenBank/DDBJ whole genome shotgun (WGS) entry which is preliminary data.</text>
</comment>
<name>A0A0S8GG10_UNCW3</name>
<protein>
    <submittedName>
        <fullName evidence="3">UDP-glucose 4-epimerase</fullName>
    </submittedName>
</protein>
<dbReference type="InterPro" id="IPR036291">
    <property type="entry name" value="NAD(P)-bd_dom_sf"/>
</dbReference>
<dbReference type="Gene3D" id="3.90.25.10">
    <property type="entry name" value="UDP-galactose 4-epimerase, domain 1"/>
    <property type="match status" value="1"/>
</dbReference>
<dbReference type="EMBL" id="LJUO01000052">
    <property type="protein sequence ID" value="KPK71822.1"/>
    <property type="molecule type" value="Genomic_DNA"/>
</dbReference>
<evidence type="ECO:0000313" key="3">
    <source>
        <dbReference type="EMBL" id="KPK71822.1"/>
    </source>
</evidence>
<proteinExistence type="inferred from homology"/>
<dbReference type="PATRIC" id="fig|1703780.3.peg.2839"/>
<dbReference type="PANTHER" id="PTHR43000">
    <property type="entry name" value="DTDP-D-GLUCOSE 4,6-DEHYDRATASE-RELATED"/>
    <property type="match status" value="1"/>
</dbReference>
<accession>A0A0S8GG10</accession>
<reference evidence="3 4" key="1">
    <citation type="journal article" date="2015" name="Microbiome">
        <title>Genomic resolution of linkages in carbon, nitrogen, and sulfur cycling among widespread estuary sediment bacteria.</title>
        <authorList>
            <person name="Baker B.J."/>
            <person name="Lazar C.S."/>
            <person name="Teske A.P."/>
            <person name="Dick G.J."/>
        </authorList>
    </citation>
    <scope>NUCLEOTIDE SEQUENCE [LARGE SCALE GENOMIC DNA]</scope>
    <source>
        <strain evidence="3">SM23_60</strain>
    </source>
</reference>
<dbReference type="AlphaFoldDB" id="A0A0S8GG10"/>
<organism evidence="3 4">
    <name type="scientific">candidate division WOR_3 bacterium SM23_60</name>
    <dbReference type="NCBI Taxonomy" id="1703780"/>
    <lineage>
        <taxon>Bacteria</taxon>
        <taxon>Bacteria division WOR-3</taxon>
    </lineage>
</organism>
<dbReference type="Gene3D" id="3.40.50.720">
    <property type="entry name" value="NAD(P)-binding Rossmann-like Domain"/>
    <property type="match status" value="1"/>
</dbReference>
<evidence type="ECO:0000313" key="4">
    <source>
        <dbReference type="Proteomes" id="UP000051096"/>
    </source>
</evidence>
<dbReference type="InterPro" id="IPR001509">
    <property type="entry name" value="Epimerase_deHydtase"/>
</dbReference>
<gene>
    <name evidence="3" type="ORF">AMJ87_06495</name>
</gene>
<evidence type="ECO:0000256" key="1">
    <source>
        <dbReference type="ARBA" id="ARBA00007637"/>
    </source>
</evidence>
<evidence type="ECO:0000259" key="2">
    <source>
        <dbReference type="Pfam" id="PF01370"/>
    </source>
</evidence>
<dbReference type="Proteomes" id="UP000051096">
    <property type="component" value="Unassembled WGS sequence"/>
</dbReference>
<feature type="domain" description="NAD-dependent epimerase/dehydratase" evidence="2">
    <location>
        <begin position="3"/>
        <end position="234"/>
    </location>
</feature>
<dbReference type="SUPFAM" id="SSF51735">
    <property type="entry name" value="NAD(P)-binding Rossmann-fold domains"/>
    <property type="match status" value="1"/>
</dbReference>
<comment type="similarity">
    <text evidence="1">Belongs to the NAD(P)-dependent epimerase/dehydratase family.</text>
</comment>